<evidence type="ECO:0000256" key="5">
    <source>
        <dbReference type="SAM" id="Phobius"/>
    </source>
</evidence>
<organism evidence="7 8">
    <name type="scientific">Trichogramma kaykai</name>
    <dbReference type="NCBI Taxonomy" id="54128"/>
    <lineage>
        <taxon>Eukaryota</taxon>
        <taxon>Metazoa</taxon>
        <taxon>Ecdysozoa</taxon>
        <taxon>Arthropoda</taxon>
        <taxon>Hexapoda</taxon>
        <taxon>Insecta</taxon>
        <taxon>Pterygota</taxon>
        <taxon>Neoptera</taxon>
        <taxon>Endopterygota</taxon>
        <taxon>Hymenoptera</taxon>
        <taxon>Apocrita</taxon>
        <taxon>Proctotrupomorpha</taxon>
        <taxon>Chalcidoidea</taxon>
        <taxon>Trichogrammatidae</taxon>
        <taxon>Trichogramma</taxon>
    </lineage>
</organism>
<evidence type="ECO:0000256" key="4">
    <source>
        <dbReference type="ARBA" id="ARBA00023136"/>
    </source>
</evidence>
<feature type="transmembrane region" description="Helical" evidence="5">
    <location>
        <begin position="187"/>
        <end position="210"/>
    </location>
</feature>
<gene>
    <name evidence="7" type="ORF">TKK_004374</name>
</gene>
<reference evidence="7 8" key="1">
    <citation type="journal article" date="2024" name="bioRxiv">
        <title>A reference genome for Trichogramma kaykai: A tiny desert-dwelling parasitoid wasp with competing sex-ratio distorters.</title>
        <authorList>
            <person name="Culotta J."/>
            <person name="Lindsey A.R."/>
        </authorList>
    </citation>
    <scope>NUCLEOTIDE SEQUENCE [LARGE SCALE GENOMIC DNA]</scope>
    <source>
        <strain evidence="7 8">KSX58</strain>
    </source>
</reference>
<dbReference type="Gene3D" id="2.60.40.10">
    <property type="entry name" value="Immunoglobulins"/>
    <property type="match status" value="1"/>
</dbReference>
<accession>A0ABD2XAL1</accession>
<dbReference type="InterPro" id="IPR008962">
    <property type="entry name" value="PapD-like_sf"/>
</dbReference>
<dbReference type="PANTHER" id="PTHR34441:SF1">
    <property type="entry name" value="MOTILE SPERM DOMAIN-CONTAINING 1"/>
    <property type="match status" value="1"/>
</dbReference>
<dbReference type="AlphaFoldDB" id="A0ABD2XAL1"/>
<keyword evidence="3 5" id="KW-1133">Transmembrane helix</keyword>
<evidence type="ECO:0000313" key="7">
    <source>
        <dbReference type="EMBL" id="KAL3402413.1"/>
    </source>
</evidence>
<sequence>MQSQVSVTPKKLPVFVFPQSITFYLDDQSTHKQILTLYNPYDFPVKFKVFCTAPNKYVVVDPEGTIKPRCCVDIVVRHMALTPINCTIDKFRIQMLEHPTKQILGKRDVEAKVVSGIPEPMERGTPDPDLFQQLPHTGKNQQSYTLMANDSTANRDTNYVALLAGIICIAGLLLPTEGEKSNHIPDYLHLSMHFKMILTYVLGMVTIIVLRL</sequence>
<keyword evidence="2 5" id="KW-0812">Transmembrane</keyword>
<dbReference type="GO" id="GO:0016020">
    <property type="term" value="C:membrane"/>
    <property type="evidence" value="ECO:0007669"/>
    <property type="project" value="UniProtKB-SubCell"/>
</dbReference>
<evidence type="ECO:0000259" key="6">
    <source>
        <dbReference type="PROSITE" id="PS50202"/>
    </source>
</evidence>
<evidence type="ECO:0000313" key="8">
    <source>
        <dbReference type="Proteomes" id="UP001627154"/>
    </source>
</evidence>
<comment type="subcellular location">
    <subcellularLocation>
        <location evidence="1">Membrane</location>
        <topology evidence="1">Multi-pass membrane protein</topology>
    </subcellularLocation>
</comment>
<feature type="transmembrane region" description="Helical" evidence="5">
    <location>
        <begin position="157"/>
        <end position="175"/>
    </location>
</feature>
<keyword evidence="4 5" id="KW-0472">Membrane</keyword>
<comment type="caution">
    <text evidence="7">The sequence shown here is derived from an EMBL/GenBank/DDBJ whole genome shotgun (WGS) entry which is preliminary data.</text>
</comment>
<dbReference type="InterPro" id="IPR039283">
    <property type="entry name" value="MOSPD1/3"/>
</dbReference>
<feature type="domain" description="MSP" evidence="6">
    <location>
        <begin position="4"/>
        <end position="149"/>
    </location>
</feature>
<evidence type="ECO:0000256" key="1">
    <source>
        <dbReference type="ARBA" id="ARBA00004141"/>
    </source>
</evidence>
<dbReference type="PANTHER" id="PTHR34441">
    <property type="entry name" value="MOTILE SPERM DOMAIN-CONTAINING PROTEIN 1"/>
    <property type="match status" value="1"/>
</dbReference>
<evidence type="ECO:0000256" key="2">
    <source>
        <dbReference type="ARBA" id="ARBA00022692"/>
    </source>
</evidence>
<protein>
    <recommendedName>
        <fullName evidence="6">MSP domain-containing protein</fullName>
    </recommendedName>
</protein>
<name>A0ABD2XAL1_9HYME</name>
<dbReference type="PROSITE" id="PS50202">
    <property type="entry name" value="MSP"/>
    <property type="match status" value="1"/>
</dbReference>
<evidence type="ECO:0000256" key="3">
    <source>
        <dbReference type="ARBA" id="ARBA00022989"/>
    </source>
</evidence>
<keyword evidence="8" id="KW-1185">Reference proteome</keyword>
<proteinExistence type="predicted"/>
<dbReference type="InterPro" id="IPR000535">
    <property type="entry name" value="MSP_dom"/>
</dbReference>
<dbReference type="Pfam" id="PF00635">
    <property type="entry name" value="Motile_Sperm"/>
    <property type="match status" value="1"/>
</dbReference>
<dbReference type="Proteomes" id="UP001627154">
    <property type="component" value="Unassembled WGS sequence"/>
</dbReference>
<dbReference type="SUPFAM" id="SSF49354">
    <property type="entry name" value="PapD-like"/>
    <property type="match status" value="1"/>
</dbReference>
<dbReference type="EMBL" id="JBJJXI010000034">
    <property type="protein sequence ID" value="KAL3402413.1"/>
    <property type="molecule type" value="Genomic_DNA"/>
</dbReference>
<dbReference type="InterPro" id="IPR013783">
    <property type="entry name" value="Ig-like_fold"/>
</dbReference>